<comment type="caution">
    <text evidence="2">The sequence shown here is derived from an EMBL/GenBank/DDBJ whole genome shotgun (WGS) entry which is preliminary data.</text>
</comment>
<dbReference type="OrthoDB" id="4158087at2759"/>
<dbReference type="AlphaFoldDB" id="A0A8H4RQL3"/>
<dbReference type="Pfam" id="PF11951">
    <property type="entry name" value="Fungal_trans_2"/>
    <property type="match status" value="1"/>
</dbReference>
<evidence type="ECO:0008006" key="4">
    <source>
        <dbReference type="Google" id="ProtNLM"/>
    </source>
</evidence>
<accession>A0A8H4RQL3</accession>
<evidence type="ECO:0000313" key="2">
    <source>
        <dbReference type="EMBL" id="KAF4633528.1"/>
    </source>
</evidence>
<evidence type="ECO:0000256" key="1">
    <source>
        <dbReference type="SAM" id="MobiDB-lite"/>
    </source>
</evidence>
<dbReference type="InterPro" id="IPR021858">
    <property type="entry name" value="Fun_TF"/>
</dbReference>
<dbReference type="Proteomes" id="UP000566819">
    <property type="component" value="Unassembled WGS sequence"/>
</dbReference>
<feature type="region of interest" description="Disordered" evidence="1">
    <location>
        <begin position="24"/>
        <end position="50"/>
    </location>
</feature>
<gene>
    <name evidence="2" type="ORF">G7Y89_g4592</name>
</gene>
<keyword evidence="3" id="KW-1185">Reference proteome</keyword>
<proteinExistence type="predicted"/>
<dbReference type="EMBL" id="JAAMPI010000252">
    <property type="protein sequence ID" value="KAF4633528.1"/>
    <property type="molecule type" value="Genomic_DNA"/>
</dbReference>
<name>A0A8H4RQL3_9HELO</name>
<dbReference type="PANTHER" id="PTHR37540">
    <property type="entry name" value="TRANSCRIPTION FACTOR (ACR-2), PUTATIVE-RELATED-RELATED"/>
    <property type="match status" value="1"/>
</dbReference>
<protein>
    <recommendedName>
        <fullName evidence="4">Tachykinin family protein</fullName>
    </recommendedName>
</protein>
<sequence>MASVSAEVVFSRFTGPSDYANGSVKVPGPWKRGRPKGSTNRGTKHHNGIVKNSTPAQFEFINVSSESKDINKNSRTLIRKHVKLNKNSQRRNPSVSPINQEEETTQEAVETARQPPIASAIPRLNLPQIGGVDPFDKSPIKMEPYMHDLLSYYTAATWKHFYSLEKAAGFNPMAEYWLPLAFQDAALLHSLIGCAEVYISGYKTVRDGLRGLRHLQAAISIVNQRLVGGTEVVSSGTLAVTAGIAMLEEGAGRHENWRIHMRGLKQLVDICGGIESLYAKPMVLNKIYRADLYGSLDALEPPYFTKSHLLLSSSKPSPSRPFQSLGFNALHQATNLDKKFCHCIHHLEEAMLFWSEHDTNNSSPKNTINNQPNNPTPVKAARARDLLTSIQYTLISNNFSQKLSHDQEEENNNITTAHHGKPLVSEFLRITLILFSLTILDESPPTTSVGKLIGGKFRLVFTELVYLSQDTAGGKLGTDCRLPLPVDFLLWAVFVALSVVRITESAVDTRVGLVGLFVELVSSGCDEVRGWEDGLRLRLRLRMRRYLWVESIHDESFEWLWSEVVEVRRKRVLVPCEIRN</sequence>
<dbReference type="PANTHER" id="PTHR37540:SF5">
    <property type="entry name" value="TRANSCRIPTION FACTOR DOMAIN-CONTAINING PROTEIN"/>
    <property type="match status" value="1"/>
</dbReference>
<organism evidence="2 3">
    <name type="scientific">Cudoniella acicularis</name>
    <dbReference type="NCBI Taxonomy" id="354080"/>
    <lineage>
        <taxon>Eukaryota</taxon>
        <taxon>Fungi</taxon>
        <taxon>Dikarya</taxon>
        <taxon>Ascomycota</taxon>
        <taxon>Pezizomycotina</taxon>
        <taxon>Leotiomycetes</taxon>
        <taxon>Helotiales</taxon>
        <taxon>Tricladiaceae</taxon>
        <taxon>Cudoniella</taxon>
    </lineage>
</organism>
<evidence type="ECO:0000313" key="3">
    <source>
        <dbReference type="Proteomes" id="UP000566819"/>
    </source>
</evidence>
<feature type="region of interest" description="Disordered" evidence="1">
    <location>
        <begin position="84"/>
        <end position="109"/>
    </location>
</feature>
<reference evidence="2 3" key="1">
    <citation type="submission" date="2020-03" db="EMBL/GenBank/DDBJ databases">
        <title>Draft Genome Sequence of Cudoniella acicularis.</title>
        <authorList>
            <person name="Buettner E."/>
            <person name="Kellner H."/>
        </authorList>
    </citation>
    <scope>NUCLEOTIDE SEQUENCE [LARGE SCALE GENOMIC DNA]</scope>
    <source>
        <strain evidence="2 3">DSM 108380</strain>
    </source>
</reference>
<feature type="compositionally biased region" description="Polar residues" evidence="1">
    <location>
        <begin position="85"/>
        <end position="99"/>
    </location>
</feature>